<accession>A0ABV3S7Y1</accession>
<evidence type="ECO:0000313" key="2">
    <source>
        <dbReference type="EMBL" id="MEX0385837.1"/>
    </source>
</evidence>
<dbReference type="Proteomes" id="UP001556653">
    <property type="component" value="Unassembled WGS sequence"/>
</dbReference>
<dbReference type="InterPro" id="IPR050077">
    <property type="entry name" value="LexA_repressor"/>
</dbReference>
<dbReference type="Gene3D" id="2.10.109.10">
    <property type="entry name" value="Umud Fragment, subunit A"/>
    <property type="match status" value="1"/>
</dbReference>
<feature type="domain" description="HTH cro/C1-type" evidence="1">
    <location>
        <begin position="7"/>
        <end position="61"/>
    </location>
</feature>
<dbReference type="RefSeq" id="WP_367966318.1">
    <property type="nucleotide sequence ID" value="NZ_JBAKFJ010000001.1"/>
</dbReference>
<organism evidence="2 3">
    <name type="scientific">Spiribacter onubensis</name>
    <dbReference type="NCBI Taxonomy" id="3122420"/>
    <lineage>
        <taxon>Bacteria</taxon>
        <taxon>Pseudomonadati</taxon>
        <taxon>Pseudomonadota</taxon>
        <taxon>Gammaproteobacteria</taxon>
        <taxon>Chromatiales</taxon>
        <taxon>Ectothiorhodospiraceae</taxon>
        <taxon>Spiribacter</taxon>
    </lineage>
</organism>
<evidence type="ECO:0000259" key="1">
    <source>
        <dbReference type="PROSITE" id="PS50943"/>
    </source>
</evidence>
<dbReference type="InterPro" id="IPR010982">
    <property type="entry name" value="Lambda_DNA-bd_dom_sf"/>
</dbReference>
<dbReference type="CDD" id="cd06529">
    <property type="entry name" value="S24_LexA-like"/>
    <property type="match status" value="1"/>
</dbReference>
<dbReference type="SUPFAM" id="SSF47413">
    <property type="entry name" value="lambda repressor-like DNA-binding domains"/>
    <property type="match status" value="1"/>
</dbReference>
<gene>
    <name evidence="2" type="ORF">V6X64_02360</name>
</gene>
<name>A0ABV3S7Y1_9GAMM</name>
<protein>
    <submittedName>
        <fullName evidence="2">XRE family transcriptional regulator</fullName>
    </submittedName>
</protein>
<dbReference type="InterPro" id="IPR001387">
    <property type="entry name" value="Cro/C1-type_HTH"/>
</dbReference>
<dbReference type="InterPro" id="IPR015927">
    <property type="entry name" value="Peptidase_S24_S26A/B/C"/>
</dbReference>
<dbReference type="Gene3D" id="1.10.260.40">
    <property type="entry name" value="lambda repressor-like DNA-binding domains"/>
    <property type="match status" value="1"/>
</dbReference>
<evidence type="ECO:0000313" key="3">
    <source>
        <dbReference type="Proteomes" id="UP001556653"/>
    </source>
</evidence>
<dbReference type="Pfam" id="PF00717">
    <property type="entry name" value="Peptidase_S24"/>
    <property type="match status" value="1"/>
</dbReference>
<comment type="caution">
    <text evidence="2">The sequence shown here is derived from an EMBL/GenBank/DDBJ whole genome shotgun (WGS) entry which is preliminary data.</text>
</comment>
<dbReference type="InterPro" id="IPR039418">
    <property type="entry name" value="LexA-like"/>
</dbReference>
<dbReference type="InterPro" id="IPR036286">
    <property type="entry name" value="LexA/Signal_pep-like_sf"/>
</dbReference>
<keyword evidence="3" id="KW-1185">Reference proteome</keyword>
<dbReference type="Pfam" id="PF01381">
    <property type="entry name" value="HTH_3"/>
    <property type="match status" value="1"/>
</dbReference>
<dbReference type="PROSITE" id="PS50943">
    <property type="entry name" value="HTH_CROC1"/>
    <property type="match status" value="1"/>
</dbReference>
<proteinExistence type="predicted"/>
<dbReference type="SMART" id="SM00530">
    <property type="entry name" value="HTH_XRE"/>
    <property type="match status" value="1"/>
</dbReference>
<dbReference type="EMBL" id="JBAKFJ010000001">
    <property type="protein sequence ID" value="MEX0385837.1"/>
    <property type="molecule type" value="Genomic_DNA"/>
</dbReference>
<dbReference type="SUPFAM" id="SSF51306">
    <property type="entry name" value="LexA/Signal peptidase"/>
    <property type="match status" value="1"/>
</dbReference>
<dbReference type="PANTHER" id="PTHR33516:SF2">
    <property type="entry name" value="LEXA REPRESSOR-RELATED"/>
    <property type="match status" value="1"/>
</dbReference>
<dbReference type="PANTHER" id="PTHR33516">
    <property type="entry name" value="LEXA REPRESSOR"/>
    <property type="match status" value="1"/>
</dbReference>
<sequence>MAFKDDIRKLREKAGLSQRQLGARIGVSGAAIQRWENGEARPRGERVKDIALALGVTQTELLGLESEVSDAEMPGGRVPLISWVQAGEFVEAVDIYQPGVADDWIPVRRNVGPNAFALTVHGDSMVSQFGDRSYPPGTVIVVDPSVEPSPGKRVVAKLIDGGEHSVTFKELQYDAGRYFLKPLNPQYPTVMVDENTVIVGVVVSSYRDD</sequence>
<dbReference type="CDD" id="cd00093">
    <property type="entry name" value="HTH_XRE"/>
    <property type="match status" value="1"/>
</dbReference>
<reference evidence="2 3" key="1">
    <citation type="submission" date="2024-02" db="EMBL/GenBank/DDBJ databases">
        <title>New especies of Spiribacter isolated from saline water.</title>
        <authorList>
            <person name="Leon M.J."/>
            <person name="De La Haba R."/>
            <person name="Sanchez-Porro C."/>
            <person name="Ventosa A."/>
        </authorList>
    </citation>
    <scope>NUCLEOTIDE SEQUENCE [LARGE SCALE GENOMIC DNA]</scope>
    <source>
        <strain evidence="3">ag22IC4-227</strain>
    </source>
</reference>